<feature type="transmembrane region" description="Helical" evidence="2">
    <location>
        <begin position="67"/>
        <end position="89"/>
    </location>
</feature>
<accession>A0AAV5UR63</accession>
<proteinExistence type="predicted"/>
<gene>
    <name evidence="3" type="ORF">PFISCL1PPCAC_480</name>
</gene>
<feature type="transmembrane region" description="Helical" evidence="2">
    <location>
        <begin position="96"/>
        <end position="118"/>
    </location>
</feature>
<organism evidence="3 4">
    <name type="scientific">Pristionchus fissidentatus</name>
    <dbReference type="NCBI Taxonomy" id="1538716"/>
    <lineage>
        <taxon>Eukaryota</taxon>
        <taxon>Metazoa</taxon>
        <taxon>Ecdysozoa</taxon>
        <taxon>Nematoda</taxon>
        <taxon>Chromadorea</taxon>
        <taxon>Rhabditida</taxon>
        <taxon>Rhabditina</taxon>
        <taxon>Diplogasteromorpha</taxon>
        <taxon>Diplogasteroidea</taxon>
        <taxon>Neodiplogasteridae</taxon>
        <taxon>Pristionchus</taxon>
    </lineage>
</organism>
<evidence type="ECO:0000313" key="3">
    <source>
        <dbReference type="EMBL" id="GMT09183.1"/>
    </source>
</evidence>
<name>A0AAV5UR63_9BILA</name>
<reference evidence="3" key="1">
    <citation type="submission" date="2023-10" db="EMBL/GenBank/DDBJ databases">
        <title>Genome assembly of Pristionchus species.</title>
        <authorList>
            <person name="Yoshida K."/>
            <person name="Sommer R.J."/>
        </authorList>
    </citation>
    <scope>NUCLEOTIDE SEQUENCE</scope>
    <source>
        <strain evidence="3">RS5133</strain>
    </source>
</reference>
<evidence type="ECO:0000256" key="1">
    <source>
        <dbReference type="SAM" id="MobiDB-lite"/>
    </source>
</evidence>
<protein>
    <submittedName>
        <fullName evidence="3">Uncharacterized protein</fullName>
    </submittedName>
</protein>
<keyword evidence="2" id="KW-0812">Transmembrane</keyword>
<sequence length="215" mass="23451">RGSFSIDPPPTTVHLLLLQLPYTMQLSTSRKVALALIGVLVLLYIIAIVISLTIMSSLSDYGVDQDYALFVMEVIGALVVVGIGIGGVLSKNTCLLVTFLVFLIIDALFHFILAYATYKYAESIERRASRVRMSVTVKDVVTSFKTRIYLVMVLHVLISICQGVTAFFAAKVRTEAKQEMYAGPYGAQPGPYGAQPGFVPSSAAPESNPQYTPQY</sequence>
<comment type="caution">
    <text evidence="3">The sequence shown here is derived from an EMBL/GenBank/DDBJ whole genome shotgun (WGS) entry which is preliminary data.</text>
</comment>
<feature type="non-terminal residue" evidence="3">
    <location>
        <position position="1"/>
    </location>
</feature>
<feature type="region of interest" description="Disordered" evidence="1">
    <location>
        <begin position="192"/>
        <end position="215"/>
    </location>
</feature>
<dbReference type="SUPFAM" id="SSF103473">
    <property type="entry name" value="MFS general substrate transporter"/>
    <property type="match status" value="1"/>
</dbReference>
<dbReference type="InterPro" id="IPR036259">
    <property type="entry name" value="MFS_trans_sf"/>
</dbReference>
<feature type="compositionally biased region" description="Polar residues" evidence="1">
    <location>
        <begin position="204"/>
        <end position="215"/>
    </location>
</feature>
<feature type="transmembrane region" description="Helical" evidence="2">
    <location>
        <begin position="32"/>
        <end position="55"/>
    </location>
</feature>
<keyword evidence="2" id="KW-1133">Transmembrane helix</keyword>
<keyword evidence="2" id="KW-0472">Membrane</keyword>
<evidence type="ECO:0000313" key="4">
    <source>
        <dbReference type="Proteomes" id="UP001432322"/>
    </source>
</evidence>
<keyword evidence="4" id="KW-1185">Reference proteome</keyword>
<evidence type="ECO:0000256" key="2">
    <source>
        <dbReference type="SAM" id="Phobius"/>
    </source>
</evidence>
<feature type="transmembrane region" description="Helical" evidence="2">
    <location>
        <begin position="148"/>
        <end position="170"/>
    </location>
</feature>
<dbReference type="AlphaFoldDB" id="A0AAV5UR63"/>
<dbReference type="Proteomes" id="UP001432322">
    <property type="component" value="Unassembled WGS sequence"/>
</dbReference>
<dbReference type="EMBL" id="BTSY01000001">
    <property type="protein sequence ID" value="GMT09183.1"/>
    <property type="molecule type" value="Genomic_DNA"/>
</dbReference>